<dbReference type="InterPro" id="IPR025874">
    <property type="entry name" value="DZR"/>
</dbReference>
<dbReference type="KEGG" id="bsed:DN745_10305"/>
<protein>
    <recommendedName>
        <fullName evidence="1">FHA domain-containing protein</fullName>
    </recommendedName>
</protein>
<dbReference type="Proteomes" id="UP000249799">
    <property type="component" value="Chromosome"/>
</dbReference>
<dbReference type="EMBL" id="CP030032">
    <property type="protein sequence ID" value="AWV89711.1"/>
    <property type="molecule type" value="Genomic_DNA"/>
</dbReference>
<name>A0A2Z4FL33_9DELT</name>
<organism evidence="2 3">
    <name type="scientific">Bradymonas sediminis</name>
    <dbReference type="NCBI Taxonomy" id="1548548"/>
    <lineage>
        <taxon>Bacteria</taxon>
        <taxon>Deltaproteobacteria</taxon>
        <taxon>Bradymonadales</taxon>
        <taxon>Bradymonadaceae</taxon>
        <taxon>Bradymonas</taxon>
    </lineage>
</organism>
<dbReference type="PANTHER" id="PTHR23308">
    <property type="entry name" value="NUCLEAR INHIBITOR OF PROTEIN PHOSPHATASE-1"/>
    <property type="match status" value="1"/>
</dbReference>
<reference evidence="2 3" key="1">
    <citation type="submission" date="2018-06" db="EMBL/GenBank/DDBJ databases">
        <title>Lujinxingia sediminis gen. nov. sp. nov., a new facultative anaerobic member of the class Deltaproteobacteria, and proposal of Lujinxingaceae fam. nov.</title>
        <authorList>
            <person name="Guo L.-Y."/>
            <person name="Li C.-M."/>
            <person name="Wang S."/>
            <person name="Du Z.-J."/>
        </authorList>
    </citation>
    <scope>NUCLEOTIDE SEQUENCE [LARGE SCALE GENOMIC DNA]</scope>
    <source>
        <strain evidence="2 3">FA350</strain>
    </source>
</reference>
<dbReference type="InterPro" id="IPR000253">
    <property type="entry name" value="FHA_dom"/>
</dbReference>
<gene>
    <name evidence="2" type="ORF">DN745_10305</name>
</gene>
<dbReference type="AlphaFoldDB" id="A0A2Z4FL33"/>
<dbReference type="PROSITE" id="PS50006">
    <property type="entry name" value="FHA_DOMAIN"/>
    <property type="match status" value="2"/>
</dbReference>
<dbReference type="InterPro" id="IPR050923">
    <property type="entry name" value="Cell_Proc_Reg/RNA_Proc"/>
</dbReference>
<evidence type="ECO:0000259" key="1">
    <source>
        <dbReference type="PROSITE" id="PS50006"/>
    </source>
</evidence>
<feature type="domain" description="FHA" evidence="1">
    <location>
        <begin position="179"/>
        <end position="223"/>
    </location>
</feature>
<dbReference type="CDD" id="cd00060">
    <property type="entry name" value="FHA"/>
    <property type="match status" value="2"/>
</dbReference>
<dbReference type="SUPFAM" id="SSF49879">
    <property type="entry name" value="SMAD/FHA domain"/>
    <property type="match status" value="2"/>
</dbReference>
<dbReference type="InterPro" id="IPR008984">
    <property type="entry name" value="SMAD_FHA_dom_sf"/>
</dbReference>
<feature type="domain" description="FHA" evidence="1">
    <location>
        <begin position="297"/>
        <end position="340"/>
    </location>
</feature>
<dbReference type="Gene3D" id="2.60.200.20">
    <property type="match status" value="2"/>
</dbReference>
<sequence length="367" mass="39342">MARILRNDSTPESQELRRSSLRKSRVLVSYLLKQFPSTFRKAITAPLDLRSSILFPTSVAVINCNKCGRENEDEYKFCLGCGSALSKPEVKEPQAAQAPQMVNCSHCGTLVPNNFKFCGACGGAIAKQPPAAQAEPVAEKPVPVEAAAPSPGGELAGRLIVIRPDGTEGAEIALHGGTHTVGRSSDRRALANDPFLSPHHASFSPTSGGFNVRDEGSLNGVFVRIAGKAELAHGDLIRMGQELLRFELMSEVEPVIEHTEPKVKLAGSPAGQYWARLCLVAGPDLVSRAYPIGDDGVVIGREVGDILFADDGFVSGRHAAIRLENGKPVLEDLGSSNGTFRRIRTETRVADGDLLLMGQQLFRLVVV</sequence>
<proteinExistence type="predicted"/>
<keyword evidence="3" id="KW-1185">Reference proteome</keyword>
<dbReference type="SMART" id="SM00240">
    <property type="entry name" value="FHA"/>
    <property type="match status" value="2"/>
</dbReference>
<dbReference type="Pfam" id="PF12773">
    <property type="entry name" value="DZR"/>
    <property type="match status" value="1"/>
</dbReference>
<evidence type="ECO:0000313" key="3">
    <source>
        <dbReference type="Proteomes" id="UP000249799"/>
    </source>
</evidence>
<evidence type="ECO:0000313" key="2">
    <source>
        <dbReference type="EMBL" id="AWV89711.1"/>
    </source>
</evidence>
<dbReference type="OrthoDB" id="5497055at2"/>
<accession>A0A2Z4FL33</accession>
<dbReference type="Pfam" id="PF00498">
    <property type="entry name" value="FHA"/>
    <property type="match status" value="2"/>
</dbReference>